<gene>
    <name evidence="3" type="ORF">ENK37_11760</name>
</gene>
<evidence type="ECO:0000256" key="1">
    <source>
        <dbReference type="ARBA" id="ARBA00022801"/>
    </source>
</evidence>
<dbReference type="GO" id="GO:0016787">
    <property type="term" value="F:hydrolase activity"/>
    <property type="evidence" value="ECO:0007669"/>
    <property type="project" value="UniProtKB-KW"/>
</dbReference>
<dbReference type="Pfam" id="PF00144">
    <property type="entry name" value="Beta-lactamase"/>
    <property type="match status" value="1"/>
</dbReference>
<feature type="domain" description="Beta-lactamase-related" evidence="2">
    <location>
        <begin position="11"/>
        <end position="308"/>
    </location>
</feature>
<dbReference type="PANTHER" id="PTHR43283:SF11">
    <property type="entry name" value="BETA-LACTAMASE-RELATED DOMAIN-CONTAINING PROTEIN"/>
    <property type="match status" value="1"/>
</dbReference>
<protein>
    <submittedName>
        <fullName evidence="3">Esterase</fullName>
    </submittedName>
</protein>
<reference evidence="3" key="1">
    <citation type="journal article" date="2020" name="mSystems">
        <title>Genome- and Community-Level Interaction Insights into Carbon Utilization and Element Cycling Functions of Hydrothermarchaeota in Hydrothermal Sediment.</title>
        <authorList>
            <person name="Zhou Z."/>
            <person name="Liu Y."/>
            <person name="Xu W."/>
            <person name="Pan J."/>
            <person name="Luo Z.H."/>
            <person name="Li M."/>
        </authorList>
    </citation>
    <scope>NUCLEOTIDE SEQUENCE [LARGE SCALE GENOMIC DNA]</scope>
    <source>
        <strain evidence="3">HyVt-570</strain>
    </source>
</reference>
<sequence>MLTAAAPILEAAVSAGRPPGAALGLVAASGERVTLHLGAAQLEPGPRPLEADAWFDLASLTKVLFTLPALLHLVEQGRLDLDDPLSVHLPEAGWLQEDPPLARVTVRQLLGHQAGLPAWVPLYTWGGDAAGLKARLLQERWPLGEPVYSDVGFMLLGLLLERQADRPLASFELPEGLTFAPAPARSVATERCPWRGRVLVGEVHDENAHALGGVAGHAGLFGTLDGVLDRALAWLNEDELSPAAHAAVREPQSEERLLGWVRRHPGWSGGALASPAAYGHTGFTGTGVWIDPERGYAWALLSNRVHPSRHLPNPLPELRRAVGNALAAAWRPA</sequence>
<dbReference type="InterPro" id="IPR001466">
    <property type="entry name" value="Beta-lactam-related"/>
</dbReference>
<dbReference type="PANTHER" id="PTHR43283">
    <property type="entry name" value="BETA-LACTAMASE-RELATED"/>
    <property type="match status" value="1"/>
</dbReference>
<dbReference type="EMBL" id="DRPZ01000292">
    <property type="protein sequence ID" value="HGY10705.1"/>
    <property type="molecule type" value="Genomic_DNA"/>
</dbReference>
<accession>A0A7C4V7D5</accession>
<evidence type="ECO:0000259" key="2">
    <source>
        <dbReference type="Pfam" id="PF00144"/>
    </source>
</evidence>
<evidence type="ECO:0000313" key="3">
    <source>
        <dbReference type="EMBL" id="HGY10705.1"/>
    </source>
</evidence>
<organism evidence="3">
    <name type="scientific">Oceanithermus profundus</name>
    <dbReference type="NCBI Taxonomy" id="187137"/>
    <lineage>
        <taxon>Bacteria</taxon>
        <taxon>Thermotogati</taxon>
        <taxon>Deinococcota</taxon>
        <taxon>Deinococci</taxon>
        <taxon>Thermales</taxon>
        <taxon>Thermaceae</taxon>
        <taxon>Oceanithermus</taxon>
    </lineage>
</organism>
<dbReference type="AlphaFoldDB" id="A0A7C4V7D5"/>
<comment type="caution">
    <text evidence="3">The sequence shown here is derived from an EMBL/GenBank/DDBJ whole genome shotgun (WGS) entry which is preliminary data.</text>
</comment>
<keyword evidence="1" id="KW-0378">Hydrolase</keyword>
<dbReference type="Gene3D" id="3.40.710.10">
    <property type="entry name" value="DD-peptidase/beta-lactamase superfamily"/>
    <property type="match status" value="1"/>
</dbReference>
<dbReference type="InterPro" id="IPR050789">
    <property type="entry name" value="Diverse_Enzym_Activities"/>
</dbReference>
<dbReference type="InterPro" id="IPR012338">
    <property type="entry name" value="Beta-lactam/transpept-like"/>
</dbReference>
<name>A0A7C4V7D5_9DEIN</name>
<dbReference type="SUPFAM" id="SSF56601">
    <property type="entry name" value="beta-lactamase/transpeptidase-like"/>
    <property type="match status" value="1"/>
</dbReference>
<proteinExistence type="predicted"/>
<dbReference type="Proteomes" id="UP000885759">
    <property type="component" value="Unassembled WGS sequence"/>
</dbReference>